<sequence length="242" mass="28243">MNFNNLIKNPKPYAIAASEKIKNKLRVYFSKGNKVHCEICNWNGNGFFNGKCPKCNSLPRTRLIPFSLRHFGLIKNNLNILHIAPNLNEYNYVKNTFQNIKQYDRLNIRAVPHINMEQDITKTDIAENTYDLVIVWHVLEHIVDDEKAASEIYRILKPKGNLLMSVPIYPKGNMVTYEDPSIPYEDYMKVHGHPDHCRSCGMDYCKRFEKVGFSTKLLNVYQNEDLKKYGLSKDHVVWAFNK</sequence>
<dbReference type="CDD" id="cd02440">
    <property type="entry name" value="AdoMet_MTases"/>
    <property type="match status" value="1"/>
</dbReference>
<dbReference type="InterPro" id="IPR029063">
    <property type="entry name" value="SAM-dependent_MTases_sf"/>
</dbReference>
<dbReference type="STRING" id="1385699.A7A78_12960"/>
<organism evidence="2 3">
    <name type="scientific">Aequorivita soesokkakensis</name>
    <dbReference type="NCBI Taxonomy" id="1385699"/>
    <lineage>
        <taxon>Bacteria</taxon>
        <taxon>Pseudomonadati</taxon>
        <taxon>Bacteroidota</taxon>
        <taxon>Flavobacteriia</taxon>
        <taxon>Flavobacteriales</taxon>
        <taxon>Flavobacteriaceae</taxon>
        <taxon>Aequorivita</taxon>
    </lineage>
</organism>
<proteinExistence type="predicted"/>
<dbReference type="Pfam" id="PF08241">
    <property type="entry name" value="Methyltransf_11"/>
    <property type="match status" value="1"/>
</dbReference>
<dbReference type="GO" id="GO:0008757">
    <property type="term" value="F:S-adenosylmethionine-dependent methyltransferase activity"/>
    <property type="evidence" value="ECO:0007669"/>
    <property type="project" value="InterPro"/>
</dbReference>
<feature type="domain" description="Methyltransferase type 11" evidence="1">
    <location>
        <begin position="114"/>
        <end position="163"/>
    </location>
</feature>
<protein>
    <recommendedName>
        <fullName evidence="1">Methyltransferase type 11 domain-containing protein</fullName>
    </recommendedName>
</protein>
<evidence type="ECO:0000259" key="1">
    <source>
        <dbReference type="Pfam" id="PF08241"/>
    </source>
</evidence>
<gene>
    <name evidence="2" type="ORF">A7A78_12960</name>
</gene>
<dbReference type="SUPFAM" id="SSF53335">
    <property type="entry name" value="S-adenosyl-L-methionine-dependent methyltransferases"/>
    <property type="match status" value="1"/>
</dbReference>
<reference evidence="2 3" key="1">
    <citation type="submission" date="2016-05" db="EMBL/GenBank/DDBJ databases">
        <title>Genome sequencing of Vitellibacter soesokkakensis RSSK-12.</title>
        <authorList>
            <person name="Thevarajoo S."/>
            <person name="Selvaratnam C."/>
            <person name="Goh K.M."/>
            <person name="Chan K.-G."/>
            <person name="Chong C.S."/>
        </authorList>
    </citation>
    <scope>NUCLEOTIDE SEQUENCE [LARGE SCALE GENOMIC DNA]</scope>
    <source>
        <strain evidence="2 3">RSSK-12</strain>
    </source>
</reference>
<dbReference type="InterPro" id="IPR013216">
    <property type="entry name" value="Methyltransf_11"/>
</dbReference>
<evidence type="ECO:0000313" key="3">
    <source>
        <dbReference type="Proteomes" id="UP000077552"/>
    </source>
</evidence>
<comment type="caution">
    <text evidence="2">The sequence shown here is derived from an EMBL/GenBank/DDBJ whole genome shotgun (WGS) entry which is preliminary data.</text>
</comment>
<dbReference type="AlphaFoldDB" id="A0A1A9LE11"/>
<dbReference type="OrthoDB" id="3896938at2"/>
<evidence type="ECO:0000313" key="2">
    <source>
        <dbReference type="EMBL" id="OAD91204.1"/>
    </source>
</evidence>
<dbReference type="Proteomes" id="UP000077552">
    <property type="component" value="Unassembled WGS sequence"/>
</dbReference>
<name>A0A1A9LE11_9FLAO</name>
<dbReference type="EMBL" id="LXIE01000022">
    <property type="protein sequence ID" value="OAD91204.1"/>
    <property type="molecule type" value="Genomic_DNA"/>
</dbReference>
<accession>A0A1A9LE11</accession>
<dbReference type="Gene3D" id="3.40.50.150">
    <property type="entry name" value="Vaccinia Virus protein VP39"/>
    <property type="match status" value="1"/>
</dbReference>
<dbReference type="RefSeq" id="WP_068762015.1">
    <property type="nucleotide sequence ID" value="NZ_LXIE01000022.1"/>
</dbReference>
<keyword evidence="3" id="KW-1185">Reference proteome</keyword>